<accession>A0A8E6B3S6</accession>
<feature type="domain" description="Pyrrolo-quinoline quinone repeat" evidence="1">
    <location>
        <begin position="80"/>
        <end position="335"/>
    </location>
</feature>
<evidence type="ECO:0000313" key="2">
    <source>
        <dbReference type="EMBL" id="QVL30018.1"/>
    </source>
</evidence>
<sequence length="409" mass="45114">MAHRQFVIAGLYLLFFSPTLFAEDWPQFQGPLLSGVSKEKIVPWTETPKTLWSYLTGAGWSSPVVAGGRVYLFHRVRDVETLTCLDAKAGKEIWSESYPTSYRDSFGFDEGPRSTPVIDLDDKCIVTLGAEGKLTGWELSSGKILWSKELQKLYPAKKIFFGIGTSPILANRKILVNVGSKGASVVAFQPRTGEELWKSGQDEVSYSSPVLARVRNKDSAIFFTRDGLLVLDPRDGKVIASHPWRPRNPNSVSAASPIVKGDQIFLTASYGLGAVLLDLTKADSPSEIWKSDEVLSAHYNTPILFDDHLIGIDGRQEYGAKLACIDWASGKLLWAKSGFGCANLIRVDNLLLALTEKGELVLIEANSKEYLEKGRVKILQTTCRAAAALSSGLYYARDEKQLVCIELMK</sequence>
<dbReference type="PANTHER" id="PTHR34512">
    <property type="entry name" value="CELL SURFACE PROTEIN"/>
    <property type="match status" value="1"/>
</dbReference>
<dbReference type="Proteomes" id="UP000676194">
    <property type="component" value="Chromosome"/>
</dbReference>
<proteinExistence type="predicted"/>
<protein>
    <submittedName>
        <fullName evidence="2">PQQ-like beta-propeller repeat protein</fullName>
    </submittedName>
</protein>
<dbReference type="InterPro" id="IPR015943">
    <property type="entry name" value="WD40/YVTN_repeat-like_dom_sf"/>
</dbReference>
<dbReference type="RefSeq" id="WP_213493902.1">
    <property type="nucleotide sequence ID" value="NZ_CP074694.1"/>
</dbReference>
<dbReference type="Gene3D" id="2.40.10.480">
    <property type="match status" value="1"/>
</dbReference>
<dbReference type="Gene3D" id="2.130.10.10">
    <property type="entry name" value="YVTN repeat-like/Quinoprotein amine dehydrogenase"/>
    <property type="match status" value="1"/>
</dbReference>
<evidence type="ECO:0000313" key="3">
    <source>
        <dbReference type="Proteomes" id="UP000676194"/>
    </source>
</evidence>
<dbReference type="InterPro" id="IPR002372">
    <property type="entry name" value="PQQ_rpt_dom"/>
</dbReference>
<dbReference type="KEGG" id="tsph:KIH39_14205"/>
<dbReference type="Pfam" id="PF13360">
    <property type="entry name" value="PQQ_2"/>
    <property type="match status" value="1"/>
</dbReference>
<dbReference type="PANTHER" id="PTHR34512:SF30">
    <property type="entry name" value="OUTER MEMBRANE PROTEIN ASSEMBLY FACTOR BAMB"/>
    <property type="match status" value="1"/>
</dbReference>
<dbReference type="InterPro" id="IPR011047">
    <property type="entry name" value="Quinoprotein_ADH-like_sf"/>
</dbReference>
<gene>
    <name evidence="2" type="ORF">KIH39_14205</name>
</gene>
<dbReference type="AlphaFoldDB" id="A0A8E6B3S6"/>
<keyword evidence="3" id="KW-1185">Reference proteome</keyword>
<name>A0A8E6B3S6_9BACT</name>
<dbReference type="EMBL" id="CP074694">
    <property type="protein sequence ID" value="QVL30018.1"/>
    <property type="molecule type" value="Genomic_DNA"/>
</dbReference>
<organism evidence="2 3">
    <name type="scientific">Telmatocola sphagniphila</name>
    <dbReference type="NCBI Taxonomy" id="1123043"/>
    <lineage>
        <taxon>Bacteria</taxon>
        <taxon>Pseudomonadati</taxon>
        <taxon>Planctomycetota</taxon>
        <taxon>Planctomycetia</taxon>
        <taxon>Gemmatales</taxon>
        <taxon>Gemmataceae</taxon>
    </lineage>
</organism>
<evidence type="ECO:0000259" key="1">
    <source>
        <dbReference type="Pfam" id="PF13360"/>
    </source>
</evidence>
<reference evidence="2" key="1">
    <citation type="submission" date="2021-05" db="EMBL/GenBank/DDBJ databases">
        <title>Complete genome sequence of the cellulolytic planctomycete Telmatocola sphagniphila SP2T and characterization of the first cellulase from planctomycetes.</title>
        <authorList>
            <person name="Rakitin A.L."/>
            <person name="Beletsky A.V."/>
            <person name="Naumoff D.G."/>
            <person name="Kulichevskaya I.S."/>
            <person name="Mardanov A.V."/>
            <person name="Ravin N.V."/>
            <person name="Dedysh S.N."/>
        </authorList>
    </citation>
    <scope>NUCLEOTIDE SEQUENCE</scope>
    <source>
        <strain evidence="2">SP2T</strain>
    </source>
</reference>
<dbReference type="SUPFAM" id="SSF50998">
    <property type="entry name" value="Quinoprotein alcohol dehydrogenase-like"/>
    <property type="match status" value="1"/>
</dbReference>